<dbReference type="GO" id="GO:0004519">
    <property type="term" value="F:endonuclease activity"/>
    <property type="evidence" value="ECO:0007669"/>
    <property type="project" value="UniProtKB-KW"/>
</dbReference>
<dbReference type="PIRSF" id="PIRSF001435">
    <property type="entry name" value="Nth"/>
    <property type="match status" value="1"/>
</dbReference>
<dbReference type="PANTHER" id="PTHR10359">
    <property type="entry name" value="A/G-SPECIFIC ADENINE GLYCOSYLASE/ENDONUCLEASE III"/>
    <property type="match status" value="1"/>
</dbReference>
<dbReference type="Pfam" id="PF00730">
    <property type="entry name" value="HhH-GPD"/>
    <property type="match status" value="1"/>
</dbReference>
<dbReference type="Proteomes" id="UP000051789">
    <property type="component" value="Unassembled WGS sequence"/>
</dbReference>
<dbReference type="CDD" id="cd00056">
    <property type="entry name" value="ENDO3c"/>
    <property type="match status" value="1"/>
</dbReference>
<keyword evidence="4" id="KW-0411">Iron-sulfur</keyword>
<dbReference type="GO" id="GO:0051539">
    <property type="term" value="F:4 iron, 4 sulfur cluster binding"/>
    <property type="evidence" value="ECO:0007669"/>
    <property type="project" value="UniProtKB-KW"/>
</dbReference>
<keyword evidence="6" id="KW-0255">Endonuclease</keyword>
<keyword evidence="3" id="KW-0408">Iron</keyword>
<dbReference type="InterPro" id="IPR023170">
    <property type="entry name" value="HhH_base_excis_C"/>
</dbReference>
<keyword evidence="7" id="KW-1185">Reference proteome</keyword>
<keyword evidence="6" id="KW-0378">Hydrolase</keyword>
<dbReference type="AlphaFoldDB" id="A0A0R2CCK8"/>
<keyword evidence="6" id="KW-0540">Nuclease</keyword>
<dbReference type="SMART" id="SM00478">
    <property type="entry name" value="ENDO3c"/>
    <property type="match status" value="1"/>
</dbReference>
<keyword evidence="2" id="KW-0479">Metal-binding</keyword>
<reference evidence="6 7" key="1">
    <citation type="journal article" date="2015" name="Genome Announc.">
        <title>Expanding the biotechnology potential of lactobacilli through comparative genomics of 213 strains and associated genera.</title>
        <authorList>
            <person name="Sun Z."/>
            <person name="Harris H.M."/>
            <person name="McCann A."/>
            <person name="Guo C."/>
            <person name="Argimon S."/>
            <person name="Zhang W."/>
            <person name="Yang X."/>
            <person name="Jeffery I.B."/>
            <person name="Cooney J.C."/>
            <person name="Kagawa T.F."/>
            <person name="Liu W."/>
            <person name="Song Y."/>
            <person name="Salvetti E."/>
            <person name="Wrobel A."/>
            <person name="Rasinkangas P."/>
            <person name="Parkhill J."/>
            <person name="Rea M.C."/>
            <person name="O'Sullivan O."/>
            <person name="Ritari J."/>
            <person name="Douillard F.P."/>
            <person name="Paul Ross R."/>
            <person name="Yang R."/>
            <person name="Briner A.E."/>
            <person name="Felis G.E."/>
            <person name="de Vos W.M."/>
            <person name="Barrangou R."/>
            <person name="Klaenhammer T.R."/>
            <person name="Caufield P.W."/>
            <person name="Cui Y."/>
            <person name="Zhang H."/>
            <person name="O'Toole P.W."/>
        </authorList>
    </citation>
    <scope>NUCLEOTIDE SEQUENCE [LARGE SCALE GENOMIC DNA]</scope>
    <source>
        <strain evidence="6 7">DSM 22698</strain>
    </source>
</reference>
<evidence type="ECO:0000313" key="6">
    <source>
        <dbReference type="EMBL" id="KRM87732.1"/>
    </source>
</evidence>
<proteinExistence type="predicted"/>
<evidence type="ECO:0000256" key="3">
    <source>
        <dbReference type="ARBA" id="ARBA00023004"/>
    </source>
</evidence>
<accession>A0A0R2CCK8</accession>
<protein>
    <submittedName>
        <fullName evidence="6">Endonuclease</fullName>
    </submittedName>
</protein>
<gene>
    <name evidence="6" type="ORF">FD19_GL000006</name>
</gene>
<evidence type="ECO:0000256" key="1">
    <source>
        <dbReference type="ARBA" id="ARBA00022485"/>
    </source>
</evidence>
<dbReference type="InterPro" id="IPR011257">
    <property type="entry name" value="DNA_glycosylase"/>
</dbReference>
<dbReference type="Gene3D" id="1.10.340.30">
    <property type="entry name" value="Hypothetical protein, domain 2"/>
    <property type="match status" value="1"/>
</dbReference>
<keyword evidence="1" id="KW-0004">4Fe-4S</keyword>
<comment type="caution">
    <text evidence="6">The sequence shown here is derived from an EMBL/GenBank/DDBJ whole genome shotgun (WGS) entry which is preliminary data.</text>
</comment>
<dbReference type="InterPro" id="IPR003265">
    <property type="entry name" value="HhH-GPD_domain"/>
</dbReference>
<evidence type="ECO:0000313" key="7">
    <source>
        <dbReference type="Proteomes" id="UP000051789"/>
    </source>
</evidence>
<dbReference type="Gene3D" id="1.10.1670.10">
    <property type="entry name" value="Helix-hairpin-Helix base-excision DNA repair enzymes (C-terminal)"/>
    <property type="match status" value="1"/>
</dbReference>
<dbReference type="PANTHER" id="PTHR10359:SF19">
    <property type="entry name" value="DNA REPAIR GLYCOSYLASE MJ1434-RELATED"/>
    <property type="match status" value="1"/>
</dbReference>
<dbReference type="STRING" id="1423810.FD19_GL000006"/>
<dbReference type="OrthoDB" id="9802365at2"/>
<dbReference type="GO" id="GO:0006284">
    <property type="term" value="P:base-excision repair"/>
    <property type="evidence" value="ECO:0007669"/>
    <property type="project" value="InterPro"/>
</dbReference>
<dbReference type="EMBL" id="AYZK01000001">
    <property type="protein sequence ID" value="KRM87732.1"/>
    <property type="molecule type" value="Genomic_DNA"/>
</dbReference>
<evidence type="ECO:0000256" key="2">
    <source>
        <dbReference type="ARBA" id="ARBA00022723"/>
    </source>
</evidence>
<dbReference type="GO" id="GO:0046872">
    <property type="term" value="F:metal ion binding"/>
    <property type="evidence" value="ECO:0007669"/>
    <property type="project" value="UniProtKB-KW"/>
</dbReference>
<evidence type="ECO:0000259" key="5">
    <source>
        <dbReference type="SMART" id="SM00478"/>
    </source>
</evidence>
<name>A0A0R2CCK8_9LACO</name>
<organism evidence="6 7">
    <name type="scientific">Lacticaseibacillus thailandensis DSM 22698 = JCM 13996</name>
    <dbReference type="NCBI Taxonomy" id="1423810"/>
    <lineage>
        <taxon>Bacteria</taxon>
        <taxon>Bacillati</taxon>
        <taxon>Bacillota</taxon>
        <taxon>Bacilli</taxon>
        <taxon>Lactobacillales</taxon>
        <taxon>Lactobacillaceae</taxon>
        <taxon>Lacticaseibacillus</taxon>
    </lineage>
</organism>
<evidence type="ECO:0000256" key="4">
    <source>
        <dbReference type="ARBA" id="ARBA00023014"/>
    </source>
</evidence>
<dbReference type="RefSeq" id="WP_054749137.1">
    <property type="nucleotide sequence ID" value="NZ_AYZK01000001.1"/>
</dbReference>
<dbReference type="PATRIC" id="fig|1423810.4.peg.6"/>
<dbReference type="SUPFAM" id="SSF48150">
    <property type="entry name" value="DNA-glycosylase"/>
    <property type="match status" value="1"/>
</dbReference>
<sequence>MNLQTRQRQILDRLMAHYGPQHWWSNYNRLADWIAMILVQQTTGRNTEKVIARMMPFMTVAQLTAMPTDQLEQLIRPSGFYHQKTKAIRALLQWYQDHGGKLSALAAVPTPALRKSLLGIRGVGEETADDMLLYMFNRPVFVADNYARKLFARLGAGNYTTYTAMKRATAPLMTGVSAALAQDWHAVIDEHGKLMRRQADADESWLS</sequence>
<feature type="domain" description="HhH-GPD" evidence="5">
    <location>
        <begin position="38"/>
        <end position="194"/>
    </location>
</feature>